<dbReference type="Pfam" id="PF03803">
    <property type="entry name" value="Scramblase"/>
    <property type="match status" value="1"/>
</dbReference>
<dbReference type="PANTHER" id="PTHR23248">
    <property type="entry name" value="PHOSPHOLIPID SCRAMBLASE-RELATED"/>
    <property type="match status" value="1"/>
</dbReference>
<dbReference type="OrthoDB" id="444338at2759"/>
<dbReference type="Proteomes" id="UP000030690">
    <property type="component" value="Unassembled WGS sequence"/>
</dbReference>
<sequence length="275" mass="33019">MEEKNIHMQPNINYSYRNPNMYNMNYHNPIVPPPQQQMQLFVNDWKSILSPMQTCKIKQQFDDREFVADYFMGFKLDFNNKYLILDASTELMKFTACEKSEFCYRNCLPKICIPMNMKILSYGKEISKPDILMEKDCTCTFLCFNRPTIKMYDFSNNNNKELIGTIKTPYRCCSYNFNLFDPSNNKIMYMDDTCCQMSILCPCPWGPFKYSNFFLRDANSKEKIAHLRKEVPFLKFVKRDIDNYTLDFEQVQNPEWKMMLLAFALFLDYMYYDRK</sequence>
<dbReference type="PANTHER" id="PTHR23248:SF9">
    <property type="entry name" value="PHOSPHOLIPID SCRAMBLASE"/>
    <property type="match status" value="1"/>
</dbReference>
<protein>
    <recommendedName>
        <fullName evidence="2">Phospholipid scramblase</fullName>
    </recommendedName>
</protein>
<comment type="similarity">
    <text evidence="1 2">Belongs to the phospholipid scramblase family.</text>
</comment>
<dbReference type="InterPro" id="IPR005552">
    <property type="entry name" value="Scramblase"/>
</dbReference>
<dbReference type="AlphaFoldDB" id="A0A024V6E2"/>
<evidence type="ECO:0000256" key="1">
    <source>
        <dbReference type="ARBA" id="ARBA00005350"/>
    </source>
</evidence>
<evidence type="ECO:0000256" key="2">
    <source>
        <dbReference type="RuleBase" id="RU363116"/>
    </source>
</evidence>
<name>A0A024V6E2_PLAFA</name>
<dbReference type="GO" id="GO:0017128">
    <property type="term" value="F:phospholipid scramblase activity"/>
    <property type="evidence" value="ECO:0007669"/>
    <property type="project" value="InterPro"/>
</dbReference>
<dbReference type="GO" id="GO:0005886">
    <property type="term" value="C:plasma membrane"/>
    <property type="evidence" value="ECO:0007669"/>
    <property type="project" value="TreeGrafter"/>
</dbReference>
<proteinExistence type="inferred from homology"/>
<evidence type="ECO:0000313" key="3">
    <source>
        <dbReference type="EMBL" id="ETW18401.1"/>
    </source>
</evidence>
<gene>
    <name evidence="3" type="ORF">PFFVO_02917</name>
</gene>
<reference evidence="3 4" key="1">
    <citation type="submission" date="2013-02" db="EMBL/GenBank/DDBJ databases">
        <title>The Genome Annotation of Plasmodium falciparum Vietnam Oak-Knoll (FVO).</title>
        <authorList>
            <consortium name="The Broad Institute Genome Sequencing Platform"/>
            <consortium name="The Broad Institute Genome Sequencing Center for Infectious Disease"/>
            <person name="Neafsey D."/>
            <person name="Hoffman S."/>
            <person name="Volkman S."/>
            <person name="Rosenthal P."/>
            <person name="Walker B."/>
            <person name="Young S.K."/>
            <person name="Zeng Q."/>
            <person name="Gargeya S."/>
            <person name="Fitzgerald M."/>
            <person name="Haas B."/>
            <person name="Abouelleil A."/>
            <person name="Allen A.W."/>
            <person name="Alvarado L."/>
            <person name="Arachchi H.M."/>
            <person name="Berlin A.M."/>
            <person name="Chapman S.B."/>
            <person name="Gainer-Dewar J."/>
            <person name="Goldberg J."/>
            <person name="Griggs A."/>
            <person name="Gujja S."/>
            <person name="Hansen M."/>
            <person name="Howarth C."/>
            <person name="Imamovic A."/>
            <person name="Ireland A."/>
            <person name="Larimer J."/>
            <person name="McCowan C."/>
            <person name="Murphy C."/>
            <person name="Pearson M."/>
            <person name="Poon T.W."/>
            <person name="Priest M."/>
            <person name="Roberts A."/>
            <person name="Saif S."/>
            <person name="Shea T."/>
            <person name="Sisk P."/>
            <person name="Sykes S."/>
            <person name="Wortman J."/>
            <person name="Nusbaum C."/>
            <person name="Birren B."/>
        </authorList>
    </citation>
    <scope>NUCLEOTIDE SEQUENCE [LARGE SCALE GENOMIC DNA]</scope>
    <source>
        <strain evidence="4">Vietnam Oak-Knoll (FVO)</strain>
    </source>
</reference>
<evidence type="ECO:0000313" key="4">
    <source>
        <dbReference type="Proteomes" id="UP000030690"/>
    </source>
</evidence>
<organism evidence="3 4">
    <name type="scientific">Plasmodium falciparum Vietnam Oak-Knoll</name>
    <name type="common">FVO</name>
    <dbReference type="NCBI Taxonomy" id="1036723"/>
    <lineage>
        <taxon>Eukaryota</taxon>
        <taxon>Sar</taxon>
        <taxon>Alveolata</taxon>
        <taxon>Apicomplexa</taxon>
        <taxon>Aconoidasida</taxon>
        <taxon>Haemosporida</taxon>
        <taxon>Plasmodiidae</taxon>
        <taxon>Plasmodium</taxon>
        <taxon>Plasmodium (Laverania)</taxon>
    </lineage>
</organism>
<dbReference type="EMBL" id="KI925079">
    <property type="protein sequence ID" value="ETW18401.1"/>
    <property type="molecule type" value="Genomic_DNA"/>
</dbReference>
<accession>A0A024V6E2</accession>
<reference evidence="3 4" key="2">
    <citation type="submission" date="2013-02" db="EMBL/GenBank/DDBJ databases">
        <title>The Genome Sequence of Plasmodium falciparum Vietnam Oak-Knoll (FVO).</title>
        <authorList>
            <consortium name="The Broad Institute Genome Sequencing Platform"/>
            <consortium name="The Broad Institute Genome Sequencing Center for Infectious Disease"/>
            <person name="Neafsey D."/>
            <person name="Cheeseman I."/>
            <person name="Volkman S."/>
            <person name="Adams J."/>
            <person name="Walker B."/>
            <person name="Young S.K."/>
            <person name="Zeng Q."/>
            <person name="Gargeya S."/>
            <person name="Fitzgerald M."/>
            <person name="Haas B."/>
            <person name="Abouelleil A."/>
            <person name="Alvarado L."/>
            <person name="Arachchi H.M."/>
            <person name="Berlin A.M."/>
            <person name="Chapman S.B."/>
            <person name="Dewar J."/>
            <person name="Goldberg J."/>
            <person name="Griggs A."/>
            <person name="Gujja S."/>
            <person name="Hansen M."/>
            <person name="Howarth C."/>
            <person name="Imamovic A."/>
            <person name="Larimer J."/>
            <person name="McCowan C."/>
            <person name="Murphy C."/>
            <person name="Neiman D."/>
            <person name="Pearson M."/>
            <person name="Priest M."/>
            <person name="Roberts A."/>
            <person name="Saif S."/>
            <person name="Shea T."/>
            <person name="Sisk P."/>
            <person name="Sykes S."/>
            <person name="Wortman J."/>
            <person name="Nusbaum C."/>
            <person name="Birren B."/>
        </authorList>
    </citation>
    <scope>NUCLEOTIDE SEQUENCE [LARGE SCALE GENOMIC DNA]</scope>
    <source>
        <strain evidence="4">Vietnam Oak-Knoll (FVO)</strain>
    </source>
</reference>